<gene>
    <name evidence="2" type="ORF">PS662_01699</name>
</gene>
<keyword evidence="1" id="KW-0732">Signal</keyword>
<dbReference type="EMBL" id="CABVHK010000005">
    <property type="protein sequence ID" value="VVM69053.1"/>
    <property type="molecule type" value="Genomic_DNA"/>
</dbReference>
<evidence type="ECO:0000313" key="3">
    <source>
        <dbReference type="Proteomes" id="UP000326953"/>
    </source>
</evidence>
<dbReference type="Proteomes" id="UP000326953">
    <property type="component" value="Unassembled WGS sequence"/>
</dbReference>
<protein>
    <submittedName>
        <fullName evidence="2">Uncharacterized protein</fullName>
    </submittedName>
</protein>
<evidence type="ECO:0000313" key="2">
    <source>
        <dbReference type="EMBL" id="VVM69053.1"/>
    </source>
</evidence>
<feature type="chain" id="PRO_5022784832" evidence="1">
    <location>
        <begin position="26"/>
        <end position="68"/>
    </location>
</feature>
<dbReference type="RefSeq" id="WP_191632364.1">
    <property type="nucleotide sequence ID" value="NZ_CABVHK010000005.1"/>
</dbReference>
<reference evidence="2 3" key="1">
    <citation type="submission" date="2019-09" db="EMBL/GenBank/DDBJ databases">
        <authorList>
            <person name="Chandra G."/>
            <person name="Truman W A."/>
        </authorList>
    </citation>
    <scope>NUCLEOTIDE SEQUENCE [LARGE SCALE GENOMIC DNA]</scope>
    <source>
        <strain evidence="2">PS662</strain>
    </source>
</reference>
<name>A0A5E6RQJ3_PSEFL</name>
<accession>A0A5E6RQJ3</accession>
<feature type="signal peptide" evidence="1">
    <location>
        <begin position="1"/>
        <end position="25"/>
    </location>
</feature>
<sequence length="68" mass="7584" precursor="true">MNSRLAVFTAPLLLAVALSSSFALASDEKEEPAKPNCPKGHVWDSKSQRCVMQTSRLEPITERIEQIR</sequence>
<proteinExistence type="predicted"/>
<evidence type="ECO:0000256" key="1">
    <source>
        <dbReference type="SAM" id="SignalP"/>
    </source>
</evidence>
<dbReference type="AlphaFoldDB" id="A0A5E6RQJ3"/>
<organism evidence="2 3">
    <name type="scientific">Pseudomonas fluorescens</name>
    <dbReference type="NCBI Taxonomy" id="294"/>
    <lineage>
        <taxon>Bacteria</taxon>
        <taxon>Pseudomonadati</taxon>
        <taxon>Pseudomonadota</taxon>
        <taxon>Gammaproteobacteria</taxon>
        <taxon>Pseudomonadales</taxon>
        <taxon>Pseudomonadaceae</taxon>
        <taxon>Pseudomonas</taxon>
    </lineage>
</organism>